<dbReference type="NCBIfam" id="TIGR01460">
    <property type="entry name" value="HAD-SF-IIA"/>
    <property type="match status" value="1"/>
</dbReference>
<dbReference type="Proteomes" id="UP000597762">
    <property type="component" value="Unassembled WGS sequence"/>
</dbReference>
<dbReference type="GO" id="GO:0005739">
    <property type="term" value="C:mitochondrion"/>
    <property type="evidence" value="ECO:0007669"/>
    <property type="project" value="TreeGrafter"/>
</dbReference>
<dbReference type="InterPro" id="IPR006357">
    <property type="entry name" value="HAD-SF_hydro_IIA"/>
</dbReference>
<dbReference type="Gene3D" id="3.40.50.1000">
    <property type="entry name" value="HAD superfamily/HAD-like"/>
    <property type="match status" value="1"/>
</dbReference>
<protein>
    <submittedName>
        <fullName evidence="2">Haloacid dehalogenase-like hydrolase domain-containing 5</fullName>
    </submittedName>
</protein>
<keyword evidence="1" id="KW-0472">Membrane</keyword>
<organism evidence="2 3">
    <name type="scientific">Acanthosepion pharaonis</name>
    <name type="common">Pharaoh cuttlefish</name>
    <name type="synonym">Sepia pharaonis</name>
    <dbReference type="NCBI Taxonomy" id="158019"/>
    <lineage>
        <taxon>Eukaryota</taxon>
        <taxon>Metazoa</taxon>
        <taxon>Spiralia</taxon>
        <taxon>Lophotrochozoa</taxon>
        <taxon>Mollusca</taxon>
        <taxon>Cephalopoda</taxon>
        <taxon>Coleoidea</taxon>
        <taxon>Decapodiformes</taxon>
        <taxon>Sepiida</taxon>
        <taxon>Sepiina</taxon>
        <taxon>Sepiidae</taxon>
        <taxon>Acanthosepion</taxon>
    </lineage>
</organism>
<dbReference type="OrthoDB" id="10251048at2759"/>
<dbReference type="GO" id="GO:0016787">
    <property type="term" value="F:hydrolase activity"/>
    <property type="evidence" value="ECO:0007669"/>
    <property type="project" value="UniProtKB-KW"/>
</dbReference>
<name>A0A812C8B7_ACAPH</name>
<dbReference type="SUPFAM" id="SSF56784">
    <property type="entry name" value="HAD-like"/>
    <property type="match status" value="1"/>
</dbReference>
<keyword evidence="1" id="KW-1133">Transmembrane helix</keyword>
<comment type="caution">
    <text evidence="2">The sequence shown here is derived from an EMBL/GenBank/DDBJ whole genome shotgun (WGS) entry which is preliminary data.</text>
</comment>
<evidence type="ECO:0000313" key="3">
    <source>
        <dbReference type="Proteomes" id="UP000597762"/>
    </source>
</evidence>
<reference evidence="2" key="1">
    <citation type="submission" date="2021-01" db="EMBL/GenBank/DDBJ databases">
        <authorList>
            <person name="Li R."/>
            <person name="Bekaert M."/>
        </authorList>
    </citation>
    <scope>NUCLEOTIDE SEQUENCE</scope>
    <source>
        <strain evidence="2">Farmed</strain>
    </source>
</reference>
<dbReference type="InterPro" id="IPR050324">
    <property type="entry name" value="CDP-alcohol_PTase-I"/>
</dbReference>
<feature type="transmembrane region" description="Helical" evidence="1">
    <location>
        <begin position="482"/>
        <end position="507"/>
    </location>
</feature>
<evidence type="ECO:0000256" key="1">
    <source>
        <dbReference type="SAM" id="Phobius"/>
    </source>
</evidence>
<feature type="transmembrane region" description="Helical" evidence="1">
    <location>
        <begin position="288"/>
        <end position="313"/>
    </location>
</feature>
<proteinExistence type="predicted"/>
<dbReference type="InterPro" id="IPR006353">
    <property type="entry name" value="HAD-SF_hydro_IIA_CECR5"/>
</dbReference>
<dbReference type="InterPro" id="IPR023214">
    <property type="entry name" value="HAD_sf"/>
</dbReference>
<keyword evidence="1" id="KW-0812">Transmembrane</keyword>
<gene>
    <name evidence="2" type="ORF">SPHA_30230</name>
</gene>
<dbReference type="InterPro" id="IPR036412">
    <property type="entry name" value="HAD-like_sf"/>
</dbReference>
<feature type="transmembrane region" description="Helical" evidence="1">
    <location>
        <begin position="226"/>
        <end position="244"/>
    </location>
</feature>
<feature type="transmembrane region" description="Helical" evidence="1">
    <location>
        <begin position="404"/>
        <end position="427"/>
    </location>
</feature>
<feature type="transmembrane region" description="Helical" evidence="1">
    <location>
        <begin position="256"/>
        <end position="276"/>
    </location>
</feature>
<feature type="transmembrane region" description="Helical" evidence="1">
    <location>
        <begin position="334"/>
        <end position="361"/>
    </location>
</feature>
<feature type="transmembrane region" description="Helical" evidence="1">
    <location>
        <begin position="433"/>
        <end position="451"/>
    </location>
</feature>
<dbReference type="PANTHER" id="PTHR14269:SF4">
    <property type="entry name" value="CAT EYE SYNDROME CRITICAL REGION PROTEIN 5"/>
    <property type="match status" value="1"/>
</dbReference>
<keyword evidence="3" id="KW-1185">Reference proteome</keyword>
<keyword evidence="2" id="KW-0378">Hydrolase</keyword>
<dbReference type="PANTHER" id="PTHR14269">
    <property type="entry name" value="CDP-DIACYLGLYCEROL--GLYCEROL-3-PHOSPHATE 3-PHOSPHATIDYLTRANSFERASE-RELATED"/>
    <property type="match status" value="1"/>
</dbReference>
<dbReference type="Pfam" id="PF13344">
    <property type="entry name" value="Hydrolase_6"/>
    <property type="match status" value="1"/>
</dbReference>
<dbReference type="AlphaFoldDB" id="A0A812C8B7"/>
<sequence length="513" mass="58609">MASRFVSSILFLRKNIGFIQKNVLTNISITRHFSHLTKEEGNNPCFGFLFDIDGVIVRGKRLLPSAKEAFRLLTDEYGKFRVPALFVTNAGNMLRQEKAKQLSNWLGIQVESEQVIMSHSPLKMFRQFHDKHVLVSGQGPVLEIAKNLGFTKVTTIETLRQTFPLLDMVDHHRRHVAPCAFEKYFPRIEAVILFGEPVRWETNLQLITDVLLSNGLPNRSPREIPYPHLPILAFKFSFFLFLSLSLSVEDKFYCPLFQLILGNFGISPPLSLLISYSFPYLPTQDCPLFHAFALLSLISLISLLSLLPVEFLFLDVYLTTNGFQVSSKTSHLSFVFLFSFSLSKYSFPSNLHYLLILYLYLPIQLRHYFCALHFLPFSLPLFFFYSFHLYLVSHFSCLCFSLSLSLFLLFSLSLFSFSPSLCIFLFFPVPLPIQLRLSIISFLLLLSLFLSFPLSKKILSIISCLAFLSLSLSLFLSPSLSLQGLILSLIIQLRLSIISCLHLSLFLSQISLP</sequence>
<dbReference type="NCBIfam" id="TIGR01456">
    <property type="entry name" value="CECR5"/>
    <property type="match status" value="1"/>
</dbReference>
<accession>A0A812C8B7</accession>
<dbReference type="GO" id="GO:0046474">
    <property type="term" value="P:glycerophospholipid biosynthetic process"/>
    <property type="evidence" value="ECO:0007669"/>
    <property type="project" value="TreeGrafter"/>
</dbReference>
<feature type="transmembrane region" description="Helical" evidence="1">
    <location>
        <begin position="373"/>
        <end position="392"/>
    </location>
</feature>
<dbReference type="EMBL" id="CAHIKZ030001213">
    <property type="protein sequence ID" value="CAE1256467.1"/>
    <property type="molecule type" value="Genomic_DNA"/>
</dbReference>
<feature type="transmembrane region" description="Helical" evidence="1">
    <location>
        <begin position="458"/>
        <end position="476"/>
    </location>
</feature>
<evidence type="ECO:0000313" key="2">
    <source>
        <dbReference type="EMBL" id="CAE1256467.1"/>
    </source>
</evidence>